<accession>A0A6I5KQG2</accession>
<organism evidence="1 2">
    <name type="scientific">Flagellimonas sediminis</name>
    <dbReference type="NCBI Taxonomy" id="2696468"/>
    <lineage>
        <taxon>Bacteria</taxon>
        <taxon>Pseudomonadati</taxon>
        <taxon>Bacteroidota</taxon>
        <taxon>Flavobacteriia</taxon>
        <taxon>Flavobacteriales</taxon>
        <taxon>Flavobacteriaceae</taxon>
        <taxon>Flagellimonas</taxon>
    </lineage>
</organism>
<gene>
    <name evidence="1" type="ORF">GTK07_05360</name>
</gene>
<sequence length="82" mass="9485">MDNFKDAKQPLKTKYGVYKERQFDPKIKFQALDLPSIVVKTSYSVVKTTSMYVNAHYIDVLCISWTRPINMELAQIKKGLAK</sequence>
<keyword evidence="2" id="KW-1185">Reference proteome</keyword>
<proteinExistence type="predicted"/>
<name>A0A6I5KQG2_9FLAO</name>
<dbReference type="AlphaFoldDB" id="A0A6I5KQG2"/>
<reference evidence="1 2" key="1">
    <citation type="submission" date="2020-01" db="EMBL/GenBank/DDBJ databases">
        <title>Muricauda sediminis sp.nov. 40Bstr401.</title>
        <authorList>
            <person name="Xue Z."/>
            <person name="Zhu S."/>
            <person name="Ren N."/>
            <person name="Chen T."/>
            <person name="Chen X."/>
            <person name="Chen J."/>
            <person name="Yang J."/>
        </authorList>
    </citation>
    <scope>NUCLEOTIDE SEQUENCE [LARGE SCALE GENOMIC DNA]</scope>
    <source>
        <strain evidence="1 2">40Bstr401</strain>
    </source>
</reference>
<dbReference type="Proteomes" id="UP000468707">
    <property type="component" value="Unassembled WGS sequence"/>
</dbReference>
<evidence type="ECO:0000313" key="2">
    <source>
        <dbReference type="Proteomes" id="UP000468707"/>
    </source>
</evidence>
<evidence type="ECO:0000313" key="1">
    <source>
        <dbReference type="EMBL" id="NDV42747.1"/>
    </source>
</evidence>
<protein>
    <submittedName>
        <fullName evidence="1">Uncharacterized protein</fullName>
    </submittedName>
</protein>
<comment type="caution">
    <text evidence="1">The sequence shown here is derived from an EMBL/GenBank/DDBJ whole genome shotgun (WGS) entry which is preliminary data.</text>
</comment>
<dbReference type="RefSeq" id="WP_163633799.1">
    <property type="nucleotide sequence ID" value="NZ_JAAAMI010000002.1"/>
</dbReference>
<dbReference type="EMBL" id="JAAAMI010000002">
    <property type="protein sequence ID" value="NDV42747.1"/>
    <property type="molecule type" value="Genomic_DNA"/>
</dbReference>